<sequence length="87" mass="9366">MTAEPDAVTETFAFTCGDCGHTWERTFKLMFFTDPGRPDIQEYVDENDEPLRSPLAVAVCPRCGSRAVQVSSPKPDSGTGTDGTPPG</sequence>
<comment type="caution">
    <text evidence="2">The sequence shown here is derived from an EMBL/GenBank/DDBJ whole genome shotgun (WGS) entry which is preliminary data.</text>
</comment>
<accession>A0ABT6LSU6</accession>
<organism evidence="2 3">
    <name type="scientific">Streptomyces pseudovenezuelae</name>
    <dbReference type="NCBI Taxonomy" id="67350"/>
    <lineage>
        <taxon>Bacteria</taxon>
        <taxon>Bacillati</taxon>
        <taxon>Actinomycetota</taxon>
        <taxon>Actinomycetes</taxon>
        <taxon>Kitasatosporales</taxon>
        <taxon>Streptomycetaceae</taxon>
        <taxon>Streptomyces</taxon>
        <taxon>Streptomyces aurantiacus group</taxon>
    </lineage>
</organism>
<proteinExistence type="predicted"/>
<feature type="region of interest" description="Disordered" evidence="1">
    <location>
        <begin position="66"/>
        <end position="87"/>
    </location>
</feature>
<reference evidence="2 3" key="1">
    <citation type="submission" date="2023-04" db="EMBL/GenBank/DDBJ databases">
        <title>Forest soil microbial communities from Buena Vista Peninsula, Colon Province, Panama.</title>
        <authorList>
            <person name="Bouskill N."/>
        </authorList>
    </citation>
    <scope>NUCLEOTIDE SEQUENCE [LARGE SCALE GENOMIC DNA]</scope>
    <source>
        <strain evidence="2 3">GGS1</strain>
    </source>
</reference>
<gene>
    <name evidence="2" type="ORF">M2283_006075</name>
</gene>
<evidence type="ECO:0000313" key="3">
    <source>
        <dbReference type="Proteomes" id="UP001160499"/>
    </source>
</evidence>
<evidence type="ECO:0000313" key="2">
    <source>
        <dbReference type="EMBL" id="MDH6218741.1"/>
    </source>
</evidence>
<protein>
    <submittedName>
        <fullName evidence="2">Zn finger protein HypA/HybF involved in hydrogenase expression</fullName>
    </submittedName>
</protein>
<dbReference type="Proteomes" id="UP001160499">
    <property type="component" value="Unassembled WGS sequence"/>
</dbReference>
<dbReference type="RefSeq" id="WP_280879593.1">
    <property type="nucleotide sequence ID" value="NZ_JARXVH010000010.1"/>
</dbReference>
<name>A0ABT6LSU6_9ACTN</name>
<keyword evidence="3" id="KW-1185">Reference proteome</keyword>
<feature type="compositionally biased region" description="Low complexity" evidence="1">
    <location>
        <begin position="73"/>
        <end position="87"/>
    </location>
</feature>
<dbReference type="EMBL" id="JARXVH010000010">
    <property type="protein sequence ID" value="MDH6218741.1"/>
    <property type="molecule type" value="Genomic_DNA"/>
</dbReference>
<evidence type="ECO:0000256" key="1">
    <source>
        <dbReference type="SAM" id="MobiDB-lite"/>
    </source>
</evidence>